<accession>A0AAN8LTN7</accession>
<feature type="region of interest" description="Disordered" evidence="2">
    <location>
        <begin position="455"/>
        <end position="477"/>
    </location>
</feature>
<dbReference type="InterPro" id="IPR050331">
    <property type="entry name" value="Zinc_finger"/>
</dbReference>
<dbReference type="FunFam" id="3.30.160.60:FF:003271">
    <property type="entry name" value="PR domain-containing 2, with ZNF domain a"/>
    <property type="match status" value="1"/>
</dbReference>
<feature type="domain" description="C2H2-type" evidence="3">
    <location>
        <begin position="1163"/>
        <end position="1192"/>
    </location>
</feature>
<feature type="compositionally biased region" description="Polar residues" evidence="2">
    <location>
        <begin position="1455"/>
        <end position="1464"/>
    </location>
</feature>
<dbReference type="Pfam" id="PF00096">
    <property type="entry name" value="zf-C2H2"/>
    <property type="match status" value="1"/>
</dbReference>
<dbReference type="GO" id="GO:0008270">
    <property type="term" value="F:zinc ion binding"/>
    <property type="evidence" value="ECO:0007669"/>
    <property type="project" value="UniProtKB-KW"/>
</dbReference>
<feature type="region of interest" description="Disordered" evidence="2">
    <location>
        <begin position="139"/>
        <end position="205"/>
    </location>
</feature>
<dbReference type="EMBL" id="JAGTTL010000019">
    <property type="protein sequence ID" value="KAK6307981.1"/>
    <property type="molecule type" value="Genomic_DNA"/>
</dbReference>
<dbReference type="Proteomes" id="UP001356427">
    <property type="component" value="Unassembled WGS sequence"/>
</dbReference>
<dbReference type="PANTHER" id="PTHR16515:SF37">
    <property type="entry name" value="PR DOMAIN ZINC FINGER PROTEIN 2"/>
    <property type="match status" value="1"/>
</dbReference>
<evidence type="ECO:0000313" key="5">
    <source>
        <dbReference type="Proteomes" id="UP001356427"/>
    </source>
</evidence>
<feature type="domain" description="C2H2-type" evidence="3">
    <location>
        <begin position="207"/>
        <end position="230"/>
    </location>
</feature>
<comment type="caution">
    <text evidence="4">The sequence shown here is derived from an EMBL/GenBank/DDBJ whole genome shotgun (WGS) entry which is preliminary data.</text>
</comment>
<feature type="compositionally biased region" description="Basic and acidic residues" evidence="2">
    <location>
        <begin position="1468"/>
        <end position="1487"/>
    </location>
</feature>
<name>A0AAN8LTN7_9TELE</name>
<keyword evidence="5" id="KW-1185">Reference proteome</keyword>
<feature type="compositionally biased region" description="Basic and acidic residues" evidence="2">
    <location>
        <begin position="1340"/>
        <end position="1353"/>
    </location>
</feature>
<dbReference type="SUPFAM" id="SSF57667">
    <property type="entry name" value="beta-beta-alpha zinc fingers"/>
    <property type="match status" value="2"/>
</dbReference>
<protein>
    <recommendedName>
        <fullName evidence="3">C2H2-type domain-containing protein</fullName>
    </recommendedName>
</protein>
<evidence type="ECO:0000256" key="2">
    <source>
        <dbReference type="SAM" id="MobiDB-lite"/>
    </source>
</evidence>
<feature type="compositionally biased region" description="Acidic residues" evidence="2">
    <location>
        <begin position="12"/>
        <end position="23"/>
    </location>
</feature>
<organism evidence="4 5">
    <name type="scientific">Coregonus suidteri</name>
    <dbReference type="NCBI Taxonomy" id="861788"/>
    <lineage>
        <taxon>Eukaryota</taxon>
        <taxon>Metazoa</taxon>
        <taxon>Chordata</taxon>
        <taxon>Craniata</taxon>
        <taxon>Vertebrata</taxon>
        <taxon>Euteleostomi</taxon>
        <taxon>Actinopterygii</taxon>
        <taxon>Neopterygii</taxon>
        <taxon>Teleostei</taxon>
        <taxon>Protacanthopterygii</taxon>
        <taxon>Salmoniformes</taxon>
        <taxon>Salmonidae</taxon>
        <taxon>Coregoninae</taxon>
        <taxon>Coregonus</taxon>
    </lineage>
</organism>
<dbReference type="GO" id="GO:0005634">
    <property type="term" value="C:nucleus"/>
    <property type="evidence" value="ECO:0007669"/>
    <property type="project" value="TreeGrafter"/>
</dbReference>
<feature type="domain" description="C2H2-type" evidence="3">
    <location>
        <begin position="1018"/>
        <end position="1046"/>
    </location>
</feature>
<dbReference type="InterPro" id="IPR036236">
    <property type="entry name" value="Znf_C2H2_sf"/>
</dbReference>
<evidence type="ECO:0000313" key="4">
    <source>
        <dbReference type="EMBL" id="KAK6307981.1"/>
    </source>
</evidence>
<keyword evidence="1" id="KW-0862">Zinc</keyword>
<feature type="region of interest" description="Disordered" evidence="2">
    <location>
        <begin position="68"/>
        <end position="87"/>
    </location>
</feature>
<feature type="region of interest" description="Disordered" evidence="2">
    <location>
        <begin position="1"/>
        <end position="31"/>
    </location>
</feature>
<sequence>MEDSPTLYISELGDDDNVEEGEEMGDKEPEETHCSLYLMSMETDELADSNTSCQKPEAKGCDLKLDLGSVSHSTTPELPEDPDDDPDVELQDSFPCQFCERHFTSKQGLERHIHIHTLANHHTHIFKCKYCSKSFGSKIGRRRHERRHENAKARPGSLIKPVKPLSLALQSDGPECGSSPSSSGASVLAEGEQASTSDEHGELQGGHTCKYCKKVFSTHTNMRRHQRRIHERHLRLKGKEAPLLQEAKHPKLPPIKSQQDTSNTIPVAVLEIKSDQEEQYMLDISGNISENLSFYIDGKIVSTSTVSSCEVVEVNSGSSTLVGLNAVIIDPAQISQALKVEAATRTGKGIPGQPLTKRRTATPPLLPQIKTELESEAVVSSSSSSSLVSSLIESLIPQNTESTILQRERTVYLSPKLKQLLQTQNGLKPTFALITEGQKLCSPLSMTVLPAGLGRFKRRTGSPPNSPQQSPTSNVESTTTVVAVSIALNAPTSASQCSSPACSLSSNYESEISTSPPVDDAMTTRVLPEGWSPMSGGSSCNQQPLDLSNAVKKSEDEALGEAVLDLSVHRKSADDSEAKGIFVPQPLNKKRKPNTSMLEKVLMNEYANLEVAAEQELSILENHDAPLVTDIAIVTDSDMSPATEGVVFGLTLPSAALSPSPSSLASVTMQSISPCTIALASPSPHPVLPTAPSLITVLAPPTSSSSSSTNQPILQVLAPKISPKPLIICTENSLNSAECEWRAALSDWPTSNSASQLAISKPLDPTLNLQGHVFLTDHTINQIALNTTTLESNIGFEVPTCSPALTLNDSLINSFNINSNTVLIECTVALETPENLDPTTIAFQENNVEPTAPAQIVINQQQLLSLPHETVDPTILVSSLEQSVTLSTSSAVISECPTRQESISSPVPAIIKEESNKKEVSEDISICPSRTAPPSVDGTSQVEESSNETLSKLQETFTKDFMCNVCDKLFHSMKELGHHVSEHSDEWPYKCEFCVLLFGKPTALLEHRSTLHGVGKSYVCCACTKEFAYLCNLKHHQKELHPGQECKYTEEENGKLRPQNYNNATKVSTEASSYCAMAESNKPVIKDEGELDDATEELFTTIKVMASEGGKSKGLDVCLGINQHYPSFKPPPFPYHNRTPVGSVASATNFTTHNIPQTFSTAIRCTKCGESFDNMPELHKHILTCANASDKRRYTPNKNPIPLRHFAKAQNGVLSSTNSTNGQNALHMASQTNRPKLNQEPPAKLKLNALNRRKKQLVQRAISQRSKSTSLTKKASSLVDEEQEIYVCPHCIREFTYRRSRTKHMAVCPRKPASKEAKKRKDGGISYTKENNGHLRRGVLHLEEKRQGSDHEHKNRAHSSSPTKRTAILPAHKVLSNKKSKAIIANASVQPQQEAPKLTALSLVRPFNSPQHQGSRMQHGVKEIPSNITMVKSHQQQPQDEHPSSQCRGRVSGPVTRSLQQIVITASAKKEQLTSQEPPRELQDPSI</sequence>
<feature type="domain" description="C2H2-type" evidence="3">
    <location>
        <begin position="94"/>
        <end position="121"/>
    </location>
</feature>
<feature type="region of interest" description="Disordered" evidence="2">
    <location>
        <begin position="1308"/>
        <end position="1367"/>
    </location>
</feature>
<feature type="domain" description="C2H2-type" evidence="3">
    <location>
        <begin position="989"/>
        <end position="1017"/>
    </location>
</feature>
<dbReference type="PROSITE" id="PS00028">
    <property type="entry name" value="ZINC_FINGER_C2H2_1"/>
    <property type="match status" value="6"/>
</dbReference>
<evidence type="ECO:0000259" key="3">
    <source>
        <dbReference type="PROSITE" id="PS50157"/>
    </source>
</evidence>
<keyword evidence="1" id="KW-0479">Metal-binding</keyword>
<feature type="region of interest" description="Disordered" evidence="2">
    <location>
        <begin position="1430"/>
        <end position="1487"/>
    </location>
</feature>
<feature type="domain" description="C2H2-type" evidence="3">
    <location>
        <begin position="126"/>
        <end position="153"/>
    </location>
</feature>
<evidence type="ECO:0000256" key="1">
    <source>
        <dbReference type="PROSITE-ProRule" id="PRU00042"/>
    </source>
</evidence>
<feature type="compositionally biased region" description="Acidic residues" evidence="2">
    <location>
        <begin position="78"/>
        <end position="87"/>
    </location>
</feature>
<feature type="compositionally biased region" description="Low complexity" evidence="2">
    <location>
        <begin position="171"/>
        <end position="186"/>
    </location>
</feature>
<dbReference type="InterPro" id="IPR013087">
    <property type="entry name" value="Znf_C2H2_type"/>
</dbReference>
<dbReference type="SMART" id="SM00355">
    <property type="entry name" value="ZnF_C2H2"/>
    <property type="match status" value="8"/>
</dbReference>
<dbReference type="PROSITE" id="PS50157">
    <property type="entry name" value="ZINC_FINGER_C2H2_2"/>
    <property type="match status" value="7"/>
</dbReference>
<feature type="domain" description="C2H2-type" evidence="3">
    <location>
        <begin position="961"/>
        <end position="988"/>
    </location>
</feature>
<dbReference type="PANTHER" id="PTHR16515">
    <property type="entry name" value="PR DOMAIN ZINC FINGER PROTEIN"/>
    <property type="match status" value="1"/>
</dbReference>
<feature type="region of interest" description="Disordered" evidence="2">
    <location>
        <begin position="928"/>
        <end position="948"/>
    </location>
</feature>
<dbReference type="Gene3D" id="3.30.160.60">
    <property type="entry name" value="Classic Zinc Finger"/>
    <property type="match status" value="2"/>
</dbReference>
<keyword evidence="1" id="KW-0863">Zinc-finger</keyword>
<reference evidence="4 5" key="1">
    <citation type="submission" date="2021-04" db="EMBL/GenBank/DDBJ databases">
        <authorList>
            <person name="De Guttry C."/>
            <person name="Zahm M."/>
            <person name="Klopp C."/>
            <person name="Cabau C."/>
            <person name="Louis A."/>
            <person name="Berthelot C."/>
            <person name="Parey E."/>
            <person name="Roest Crollius H."/>
            <person name="Montfort J."/>
            <person name="Robinson-Rechavi M."/>
            <person name="Bucao C."/>
            <person name="Bouchez O."/>
            <person name="Gislard M."/>
            <person name="Lluch J."/>
            <person name="Milhes M."/>
            <person name="Lampietro C."/>
            <person name="Lopez Roques C."/>
            <person name="Donnadieu C."/>
            <person name="Braasch I."/>
            <person name="Desvignes T."/>
            <person name="Postlethwait J."/>
            <person name="Bobe J."/>
            <person name="Wedekind C."/>
            <person name="Guiguen Y."/>
        </authorList>
    </citation>
    <scope>NUCLEOTIDE SEQUENCE [LARGE SCALE GENOMIC DNA]</scope>
    <source>
        <strain evidence="4">Cs_M1</strain>
        <tissue evidence="4">Blood</tissue>
    </source>
</reference>
<dbReference type="GO" id="GO:0010468">
    <property type="term" value="P:regulation of gene expression"/>
    <property type="evidence" value="ECO:0007669"/>
    <property type="project" value="TreeGrafter"/>
</dbReference>
<proteinExistence type="predicted"/>
<feature type="compositionally biased region" description="Polar residues" evidence="2">
    <location>
        <begin position="937"/>
        <end position="948"/>
    </location>
</feature>
<gene>
    <name evidence="4" type="ORF">J4Q44_G00212520</name>
</gene>